<accession>A0A2V1HX05</accession>
<dbReference type="Pfam" id="PF00248">
    <property type="entry name" value="Aldo_ket_red"/>
    <property type="match status" value="1"/>
</dbReference>
<dbReference type="Gene3D" id="3.20.20.100">
    <property type="entry name" value="NADP-dependent oxidoreductase domain"/>
    <property type="match status" value="1"/>
</dbReference>
<dbReference type="EMBL" id="QEOP01000001">
    <property type="protein sequence ID" value="PVZ95760.1"/>
    <property type="molecule type" value="Genomic_DNA"/>
</dbReference>
<dbReference type="InterPro" id="IPR020471">
    <property type="entry name" value="AKR"/>
</dbReference>
<evidence type="ECO:0000259" key="1">
    <source>
        <dbReference type="Pfam" id="PF00248"/>
    </source>
</evidence>
<protein>
    <submittedName>
        <fullName evidence="2">Oxidoreductase</fullName>
    </submittedName>
</protein>
<dbReference type="PANTHER" id="PTHR42686">
    <property type="entry name" value="GH17980P-RELATED"/>
    <property type="match status" value="1"/>
</dbReference>
<dbReference type="GO" id="GO:0005829">
    <property type="term" value="C:cytosol"/>
    <property type="evidence" value="ECO:0007669"/>
    <property type="project" value="TreeGrafter"/>
</dbReference>
<dbReference type="InterPro" id="IPR036812">
    <property type="entry name" value="NAD(P)_OxRdtase_dom_sf"/>
</dbReference>
<proteinExistence type="predicted"/>
<dbReference type="SUPFAM" id="SSF51430">
    <property type="entry name" value="NAD(P)-linked oxidoreductase"/>
    <property type="match status" value="1"/>
</dbReference>
<gene>
    <name evidence="2" type="ORF">DDQ50_04585</name>
</gene>
<name>A0A2V1HX05_9MICO</name>
<dbReference type="Proteomes" id="UP000244893">
    <property type="component" value="Unassembled WGS sequence"/>
</dbReference>
<reference evidence="2 3" key="1">
    <citation type="submission" date="2018-05" db="EMBL/GenBank/DDBJ databases">
        <title>Amnibacterium sp. M8JJ-5, whole genome shotgun sequence.</title>
        <authorList>
            <person name="Tuo L."/>
        </authorList>
    </citation>
    <scope>NUCLEOTIDE SEQUENCE [LARGE SCALE GENOMIC DNA]</scope>
    <source>
        <strain evidence="2 3">M8JJ-5</strain>
    </source>
</reference>
<dbReference type="GO" id="GO:0016491">
    <property type="term" value="F:oxidoreductase activity"/>
    <property type="evidence" value="ECO:0007669"/>
    <property type="project" value="InterPro"/>
</dbReference>
<evidence type="ECO:0000313" key="2">
    <source>
        <dbReference type="EMBL" id="PVZ95760.1"/>
    </source>
</evidence>
<dbReference type="AlphaFoldDB" id="A0A2V1HX05"/>
<dbReference type="RefSeq" id="WP_116755494.1">
    <property type="nucleotide sequence ID" value="NZ_JBHUEX010000001.1"/>
</dbReference>
<sequence>MSESGQSRVELAHRELGSTGLSVTEVCIGTSPIANMAGLYGYEVGEERAIETVLAVFDSPFNFLDTSNGYGANGESEVRIGKAIARVGGLPDGFVLATKVDPDPATRDYSGARVRRSIEESLERLGLERFDLLQLHDPEQISFEEGTAAGGPLEALVALKEEGLVDNIGVAGGPVGLLQQYIDTGVFDVVLSHNRLTLLDRSAESLFASARERGMGVMNAAPYGGGMLAKGPEAQPKYAYGARDDRITEAAIAMRDACGRFGVPLAAAALQFSTRHPLVHSTVVGVSAPERVQQTLDYLAVAIPDELWAELADLTPSKDLWLD</sequence>
<dbReference type="InterPro" id="IPR023210">
    <property type="entry name" value="NADP_OxRdtase_dom"/>
</dbReference>
<dbReference type="CDD" id="cd19090">
    <property type="entry name" value="AKR_AKR15A-like"/>
    <property type="match status" value="1"/>
</dbReference>
<comment type="caution">
    <text evidence="2">The sequence shown here is derived from an EMBL/GenBank/DDBJ whole genome shotgun (WGS) entry which is preliminary data.</text>
</comment>
<dbReference type="OrthoDB" id="9768851at2"/>
<keyword evidence="3" id="KW-1185">Reference proteome</keyword>
<organism evidence="2 3">
    <name type="scientific">Amnibacterium flavum</name>
    <dbReference type="NCBI Taxonomy" id="2173173"/>
    <lineage>
        <taxon>Bacteria</taxon>
        <taxon>Bacillati</taxon>
        <taxon>Actinomycetota</taxon>
        <taxon>Actinomycetes</taxon>
        <taxon>Micrococcales</taxon>
        <taxon>Microbacteriaceae</taxon>
        <taxon>Amnibacterium</taxon>
    </lineage>
</organism>
<dbReference type="PANTHER" id="PTHR42686:SF1">
    <property type="entry name" value="GH17980P-RELATED"/>
    <property type="match status" value="1"/>
</dbReference>
<feature type="domain" description="NADP-dependent oxidoreductase" evidence="1">
    <location>
        <begin position="27"/>
        <end position="313"/>
    </location>
</feature>
<evidence type="ECO:0000313" key="3">
    <source>
        <dbReference type="Proteomes" id="UP000244893"/>
    </source>
</evidence>